<comment type="caution">
    <text evidence="6">The sequence shown here is derived from an EMBL/GenBank/DDBJ whole genome shotgun (WGS) entry which is preliminary data.</text>
</comment>
<feature type="domain" description="Rieske" evidence="5">
    <location>
        <begin position="3"/>
        <end position="97"/>
    </location>
</feature>
<sequence>MFIALERLINLDDGYRQSFQVDGRSLMLLVVENQPLLLESRCPHQGASLHSATVVGRVLRCSRHGIEFDLLSGRPLNAACTNLTLLKPAYDGDRIGIDL</sequence>
<dbReference type="InterPro" id="IPR017941">
    <property type="entry name" value="Rieske_2Fe-2S"/>
</dbReference>
<evidence type="ECO:0000259" key="5">
    <source>
        <dbReference type="PROSITE" id="PS51296"/>
    </source>
</evidence>
<keyword evidence="1" id="KW-0001">2Fe-2S</keyword>
<keyword evidence="7" id="KW-1185">Reference proteome</keyword>
<evidence type="ECO:0000256" key="4">
    <source>
        <dbReference type="ARBA" id="ARBA00023014"/>
    </source>
</evidence>
<dbReference type="InterPro" id="IPR036922">
    <property type="entry name" value="Rieske_2Fe-2S_sf"/>
</dbReference>
<dbReference type="CDD" id="cd03467">
    <property type="entry name" value="Rieske"/>
    <property type="match status" value="1"/>
</dbReference>
<proteinExistence type="predicted"/>
<keyword evidence="3" id="KW-0408">Iron</keyword>
<organism evidence="6 7">
    <name type="scientific">Aquipseudomonas alcaligenes</name>
    <name type="common">Pseudomonas alcaligenes</name>
    <dbReference type="NCBI Taxonomy" id="43263"/>
    <lineage>
        <taxon>Bacteria</taxon>
        <taxon>Pseudomonadati</taxon>
        <taxon>Pseudomonadota</taxon>
        <taxon>Gammaproteobacteria</taxon>
        <taxon>Pseudomonadales</taxon>
        <taxon>Pseudomonadaceae</taxon>
        <taxon>Aquipseudomonas</taxon>
    </lineage>
</organism>
<dbReference type="SUPFAM" id="SSF50022">
    <property type="entry name" value="ISP domain"/>
    <property type="match status" value="1"/>
</dbReference>
<dbReference type="RefSeq" id="WP_187805719.1">
    <property type="nucleotide sequence ID" value="NZ_LZEU01000001.1"/>
</dbReference>
<dbReference type="PROSITE" id="PS51296">
    <property type="entry name" value="RIESKE"/>
    <property type="match status" value="1"/>
</dbReference>
<keyword evidence="4" id="KW-0411">Iron-sulfur</keyword>
<evidence type="ECO:0000256" key="1">
    <source>
        <dbReference type="ARBA" id="ARBA00022714"/>
    </source>
</evidence>
<reference evidence="6 7" key="1">
    <citation type="submission" date="2016-06" db="EMBL/GenBank/DDBJ databases">
        <authorList>
            <person name="Ramos C."/>
            <person name="Pintado A."/>
            <person name="Crespo-Gomez J.I."/>
        </authorList>
    </citation>
    <scope>NUCLEOTIDE SEQUENCE [LARGE SCALE GENOMIC DNA]</scope>
    <source>
        <strain evidence="6 7">AVO110</strain>
    </source>
</reference>
<dbReference type="Gene3D" id="2.102.10.10">
    <property type="entry name" value="Rieske [2Fe-2S] iron-sulphur domain"/>
    <property type="match status" value="1"/>
</dbReference>
<evidence type="ECO:0000256" key="2">
    <source>
        <dbReference type="ARBA" id="ARBA00022723"/>
    </source>
</evidence>
<accession>A0ABR7S111</accession>
<dbReference type="Pfam" id="PF00355">
    <property type="entry name" value="Rieske"/>
    <property type="match status" value="1"/>
</dbReference>
<keyword evidence="2" id="KW-0479">Metal-binding</keyword>
<dbReference type="EMBL" id="LZEU01000001">
    <property type="protein sequence ID" value="MBC9250634.1"/>
    <property type="molecule type" value="Genomic_DNA"/>
</dbReference>
<evidence type="ECO:0000313" key="7">
    <source>
        <dbReference type="Proteomes" id="UP000744555"/>
    </source>
</evidence>
<gene>
    <name evidence="6" type="ORF">A9179_10140</name>
</gene>
<dbReference type="Proteomes" id="UP000744555">
    <property type="component" value="Unassembled WGS sequence"/>
</dbReference>
<protein>
    <submittedName>
        <fullName evidence="6">Rieske iron-sulfur protein</fullName>
    </submittedName>
</protein>
<name>A0ABR7S111_AQUAC</name>
<evidence type="ECO:0000313" key="6">
    <source>
        <dbReference type="EMBL" id="MBC9250634.1"/>
    </source>
</evidence>
<evidence type="ECO:0000256" key="3">
    <source>
        <dbReference type="ARBA" id="ARBA00023004"/>
    </source>
</evidence>